<feature type="transmembrane region" description="Helical" evidence="1">
    <location>
        <begin position="13"/>
        <end position="34"/>
    </location>
</feature>
<name>A0A4P9XN89_9FUNG</name>
<evidence type="ECO:0000313" key="2">
    <source>
        <dbReference type="EMBL" id="RKP07386.1"/>
    </source>
</evidence>
<dbReference type="EMBL" id="KZ992727">
    <property type="protein sequence ID" value="RKP07386.1"/>
    <property type="molecule type" value="Genomic_DNA"/>
</dbReference>
<keyword evidence="1" id="KW-1133">Transmembrane helix</keyword>
<protein>
    <submittedName>
        <fullName evidence="2">Uncharacterized protein</fullName>
    </submittedName>
</protein>
<organism evidence="2 3">
    <name type="scientific">Thamnocephalis sphaerospora</name>
    <dbReference type="NCBI Taxonomy" id="78915"/>
    <lineage>
        <taxon>Eukaryota</taxon>
        <taxon>Fungi</taxon>
        <taxon>Fungi incertae sedis</taxon>
        <taxon>Zoopagomycota</taxon>
        <taxon>Zoopagomycotina</taxon>
        <taxon>Zoopagomycetes</taxon>
        <taxon>Zoopagales</taxon>
        <taxon>Sigmoideomycetaceae</taxon>
        <taxon>Thamnocephalis</taxon>
    </lineage>
</organism>
<keyword evidence="3" id="KW-1185">Reference proteome</keyword>
<dbReference type="GO" id="GO:0009306">
    <property type="term" value="P:protein secretion"/>
    <property type="evidence" value="ECO:0007669"/>
    <property type="project" value="InterPro"/>
</dbReference>
<gene>
    <name evidence="2" type="ORF">THASP1DRAFT_30795</name>
</gene>
<keyword evidence="1" id="KW-0472">Membrane</keyword>
<dbReference type="Proteomes" id="UP000271241">
    <property type="component" value="Unassembled WGS sequence"/>
</dbReference>
<reference evidence="3" key="1">
    <citation type="journal article" date="2018" name="Nat. Microbiol.">
        <title>Leveraging single-cell genomics to expand the fungal tree of life.</title>
        <authorList>
            <person name="Ahrendt S.R."/>
            <person name="Quandt C.A."/>
            <person name="Ciobanu D."/>
            <person name="Clum A."/>
            <person name="Salamov A."/>
            <person name="Andreopoulos B."/>
            <person name="Cheng J.F."/>
            <person name="Woyke T."/>
            <person name="Pelin A."/>
            <person name="Henrissat B."/>
            <person name="Reynolds N.K."/>
            <person name="Benny G.L."/>
            <person name="Smith M.E."/>
            <person name="James T.Y."/>
            <person name="Grigoriev I.V."/>
        </authorList>
    </citation>
    <scope>NUCLEOTIDE SEQUENCE [LARGE SCALE GENOMIC DNA]</scope>
    <source>
        <strain evidence="3">RSA 1356</strain>
    </source>
</reference>
<sequence>MASPLQTRVFSNFISPFGDVVFSVAVGVFAYTLYERDHPREPGFTLRELAGRWMSARSASLRSRIAVHDPEDDEV</sequence>
<dbReference type="AlphaFoldDB" id="A0A4P9XN89"/>
<keyword evidence="1" id="KW-0812">Transmembrane</keyword>
<evidence type="ECO:0000313" key="3">
    <source>
        <dbReference type="Proteomes" id="UP000271241"/>
    </source>
</evidence>
<proteinExistence type="predicted"/>
<dbReference type="OrthoDB" id="2155101at2759"/>
<evidence type="ECO:0000256" key="1">
    <source>
        <dbReference type="SAM" id="Phobius"/>
    </source>
</evidence>
<dbReference type="Pfam" id="PF11654">
    <property type="entry name" value="NCE101"/>
    <property type="match status" value="1"/>
</dbReference>
<dbReference type="InterPro" id="IPR024242">
    <property type="entry name" value="NCE101"/>
</dbReference>
<accession>A0A4P9XN89</accession>